<dbReference type="Proteomes" id="UP000502345">
    <property type="component" value="Plasmid plas4"/>
</dbReference>
<name>A0A6G9D522_RHOER</name>
<geneLocation type="plasmid" evidence="1 2">
    <name>plas4</name>
</geneLocation>
<proteinExistence type="predicted"/>
<dbReference type="RefSeq" id="WP_147343770.1">
    <property type="nucleotide sequence ID" value="NZ_CP050127.1"/>
</dbReference>
<gene>
    <name evidence="1" type="ORF">G9444_6823</name>
</gene>
<evidence type="ECO:0000313" key="1">
    <source>
        <dbReference type="EMBL" id="QIP44066.1"/>
    </source>
</evidence>
<reference evidence="1 2" key="1">
    <citation type="submission" date="2020-03" db="EMBL/GenBank/DDBJ databases">
        <title>Screen low temperature-resistant strains for efficient degradation of petroleum hydrocarbons under the low temperature.</title>
        <authorList>
            <person name="Wang Y."/>
            <person name="Chen J."/>
        </authorList>
    </citation>
    <scope>NUCLEOTIDE SEQUENCE [LARGE SCALE GENOMIC DNA]</scope>
    <source>
        <strain evidence="1 2">KB1</strain>
        <plasmid evidence="1 2">plas4</plasmid>
    </source>
</reference>
<dbReference type="AlphaFoldDB" id="A0A6G9D522"/>
<organism evidence="1 2">
    <name type="scientific">Rhodococcus erythropolis</name>
    <name type="common">Arthrobacter picolinophilus</name>
    <dbReference type="NCBI Taxonomy" id="1833"/>
    <lineage>
        <taxon>Bacteria</taxon>
        <taxon>Bacillati</taxon>
        <taxon>Actinomycetota</taxon>
        <taxon>Actinomycetes</taxon>
        <taxon>Mycobacteriales</taxon>
        <taxon>Nocardiaceae</taxon>
        <taxon>Rhodococcus</taxon>
        <taxon>Rhodococcus erythropolis group</taxon>
    </lineage>
</organism>
<evidence type="ECO:0000313" key="2">
    <source>
        <dbReference type="Proteomes" id="UP000502345"/>
    </source>
</evidence>
<keyword evidence="1" id="KW-0614">Plasmid</keyword>
<dbReference type="EMBL" id="CP050127">
    <property type="protein sequence ID" value="QIP44066.1"/>
    <property type="molecule type" value="Genomic_DNA"/>
</dbReference>
<sequence>MPSIQPVEHWYAKLRETKNARNTWIEIIGWERNYDQDNKPVVYAWLNANPPVRSDKLSNVLSTHTIEEYERLTPDKLAKTTGFSEFTWPRPSQLASKLASLPTPH</sequence>
<accession>A0A6G9D522</accession>
<protein>
    <submittedName>
        <fullName evidence="1">Uncharacterized protein</fullName>
    </submittedName>
</protein>